<gene>
    <name evidence="1" type="ORF">SAMN04489834_2137</name>
</gene>
<keyword evidence="2" id="KW-1185">Reference proteome</keyword>
<reference evidence="2" key="1">
    <citation type="submission" date="2016-10" db="EMBL/GenBank/DDBJ databases">
        <authorList>
            <person name="Varghese N."/>
            <person name="Submissions S."/>
        </authorList>
    </citation>
    <scope>NUCLEOTIDE SEQUENCE [LARGE SCALE GENOMIC DNA]</scope>
    <source>
        <strain evidence="2">DSM 21772</strain>
    </source>
</reference>
<organism evidence="1 2">
    <name type="scientific">Microterricola viridarii</name>
    <dbReference type="NCBI Taxonomy" id="412690"/>
    <lineage>
        <taxon>Bacteria</taxon>
        <taxon>Bacillati</taxon>
        <taxon>Actinomycetota</taxon>
        <taxon>Actinomycetes</taxon>
        <taxon>Micrococcales</taxon>
        <taxon>Microbacteriaceae</taxon>
        <taxon>Microterricola</taxon>
    </lineage>
</organism>
<evidence type="ECO:0000313" key="2">
    <source>
        <dbReference type="Proteomes" id="UP000181956"/>
    </source>
</evidence>
<dbReference type="Proteomes" id="UP000181956">
    <property type="component" value="Chromosome I"/>
</dbReference>
<dbReference type="AlphaFoldDB" id="A0A1H1V032"/>
<evidence type="ECO:0008006" key="3">
    <source>
        <dbReference type="Google" id="ProtNLM"/>
    </source>
</evidence>
<dbReference type="OrthoDB" id="1779644at2"/>
<dbReference type="STRING" id="412690.SAMN04489834_2137"/>
<dbReference type="RefSeq" id="WP_083364023.1">
    <property type="nucleotide sequence ID" value="NZ_LT629742.1"/>
</dbReference>
<sequence>MATEEFSGPVAFLVFAGEDGADFGPGLSAVLERVQQGIIEVLDIELVALGVDGAPVKRAIAELTGTTGLDLSVFDGAESGILDAEDLAAVAADLADGQLAIVIVYEDRSLAAAAAVWASAGVTEMLAGGVDIADLEHALEEGSHS</sequence>
<accession>A0A1H1V032</accession>
<proteinExistence type="predicted"/>
<dbReference type="EMBL" id="LT629742">
    <property type="protein sequence ID" value="SDS78137.1"/>
    <property type="molecule type" value="Genomic_DNA"/>
</dbReference>
<name>A0A1H1V032_9MICO</name>
<protein>
    <recommendedName>
        <fullName evidence="3">DUF1269 domain-containing protein</fullName>
    </recommendedName>
</protein>
<evidence type="ECO:0000313" key="1">
    <source>
        <dbReference type="EMBL" id="SDS78137.1"/>
    </source>
</evidence>